<evidence type="ECO:0000256" key="4">
    <source>
        <dbReference type="SAM" id="SignalP"/>
    </source>
</evidence>
<dbReference type="Gene3D" id="3.40.190.10">
    <property type="entry name" value="Periplasmic binding protein-like II"/>
    <property type="match status" value="2"/>
</dbReference>
<organism evidence="5 6">
    <name type="scientific">Orrella daihaiensis</name>
    <dbReference type="NCBI Taxonomy" id="2782176"/>
    <lineage>
        <taxon>Bacteria</taxon>
        <taxon>Pseudomonadati</taxon>
        <taxon>Pseudomonadota</taxon>
        <taxon>Betaproteobacteria</taxon>
        <taxon>Burkholderiales</taxon>
        <taxon>Alcaligenaceae</taxon>
        <taxon>Orrella</taxon>
    </lineage>
</organism>
<dbReference type="InterPro" id="IPR005950">
    <property type="entry name" value="ModA"/>
</dbReference>
<evidence type="ECO:0000313" key="5">
    <source>
        <dbReference type="EMBL" id="UOD50993.1"/>
    </source>
</evidence>
<dbReference type="CDD" id="cd13539">
    <property type="entry name" value="PBP2_AvModA"/>
    <property type="match status" value="1"/>
</dbReference>
<dbReference type="InterPro" id="IPR050682">
    <property type="entry name" value="ModA/WtpA"/>
</dbReference>
<evidence type="ECO:0000313" key="6">
    <source>
        <dbReference type="Proteomes" id="UP000831607"/>
    </source>
</evidence>
<feature type="signal peptide" evidence="4">
    <location>
        <begin position="1"/>
        <end position="24"/>
    </location>
</feature>
<accession>A0ABY4ALS0</accession>
<keyword evidence="2" id="KW-0479">Metal-binding</keyword>
<dbReference type="Proteomes" id="UP000831607">
    <property type="component" value="Chromosome"/>
</dbReference>
<evidence type="ECO:0000256" key="2">
    <source>
        <dbReference type="ARBA" id="ARBA00022723"/>
    </source>
</evidence>
<proteinExistence type="inferred from homology"/>
<gene>
    <name evidence="5" type="primary">modA</name>
    <name evidence="5" type="ORF">DHf2319_03530</name>
</gene>
<dbReference type="NCBIfam" id="TIGR01256">
    <property type="entry name" value="modA"/>
    <property type="match status" value="1"/>
</dbReference>
<dbReference type="SUPFAM" id="SSF53850">
    <property type="entry name" value="Periplasmic binding protein-like II"/>
    <property type="match status" value="1"/>
</dbReference>
<dbReference type="PANTHER" id="PTHR30632:SF14">
    <property type="entry name" value="TUNGSTATE_MOLYBDATE_CHROMATE-BINDING PROTEIN MODA"/>
    <property type="match status" value="1"/>
</dbReference>
<dbReference type="PIRSF" id="PIRSF004846">
    <property type="entry name" value="ModA"/>
    <property type="match status" value="1"/>
</dbReference>
<name>A0ABY4ALS0_9BURK</name>
<reference evidence="5 6" key="1">
    <citation type="submission" date="2020-11" db="EMBL/GenBank/DDBJ databases">
        <title>Algicoccus daihaiensis sp.nov., isolated from Daihai Lake in Inner Mongolia.</title>
        <authorList>
            <person name="Kai J."/>
        </authorList>
    </citation>
    <scope>NUCLEOTIDE SEQUENCE [LARGE SCALE GENOMIC DNA]</scope>
    <source>
        <strain evidence="6">f23</strain>
    </source>
</reference>
<comment type="similarity">
    <text evidence="1">Belongs to the bacterial solute-binding protein ModA family.</text>
</comment>
<dbReference type="InterPro" id="IPR044084">
    <property type="entry name" value="AvModA-like_subst-bd"/>
</dbReference>
<dbReference type="Pfam" id="PF13531">
    <property type="entry name" value="SBP_bac_11"/>
    <property type="match status" value="1"/>
</dbReference>
<evidence type="ECO:0000256" key="3">
    <source>
        <dbReference type="ARBA" id="ARBA00022729"/>
    </source>
</evidence>
<dbReference type="RefSeq" id="WP_243479420.1">
    <property type="nucleotide sequence ID" value="NZ_CP063982.1"/>
</dbReference>
<evidence type="ECO:0000256" key="1">
    <source>
        <dbReference type="ARBA" id="ARBA00009175"/>
    </source>
</evidence>
<sequence>MWRSCSFKLSAGFIWMVMPSLASADQVLVAVASNFTAPMQMIAAEFERDTGYQAKLSFGATGQFYAQINNGAPFEVLLAADTKTPAKLEDEGKTVSGTRFTYAIGKLVLWSRNASLVSDGPQVLSTDRFDRIAIANPKLAPYGLAAIQTIERLGLMQVLRPKMVQGANIGQAFQFVSSGNAQLGFVALSQVFTQGKIKEGSGWVVPSDYYAPIKQDAVLLKAGQHNEAAIALVNYLQTNKTKQLIESFGYQIAP</sequence>
<keyword evidence="3 4" id="KW-0732">Signal</keyword>
<protein>
    <submittedName>
        <fullName evidence="5">Molybdate ABC transporter substrate-binding protein</fullName>
    </submittedName>
</protein>
<feature type="chain" id="PRO_5045857476" evidence="4">
    <location>
        <begin position="25"/>
        <end position="254"/>
    </location>
</feature>
<dbReference type="EMBL" id="CP063982">
    <property type="protein sequence ID" value="UOD50993.1"/>
    <property type="molecule type" value="Genomic_DNA"/>
</dbReference>
<dbReference type="PANTHER" id="PTHR30632">
    <property type="entry name" value="MOLYBDATE-BINDING PERIPLASMIC PROTEIN"/>
    <property type="match status" value="1"/>
</dbReference>
<keyword evidence="6" id="KW-1185">Reference proteome</keyword>